<proteinExistence type="inferred from homology"/>
<feature type="short sequence motif" description="VHIID" evidence="3">
    <location>
        <begin position="396"/>
        <end position="400"/>
    </location>
</feature>
<evidence type="ECO:0000256" key="4">
    <source>
        <dbReference type="SAM" id="MobiDB-lite"/>
    </source>
</evidence>
<dbReference type="PROSITE" id="PS50985">
    <property type="entry name" value="GRAS"/>
    <property type="match status" value="1"/>
</dbReference>
<keyword evidence="1" id="KW-0805">Transcription regulation</keyword>
<dbReference type="PANTHER" id="PTHR31636">
    <property type="entry name" value="OSJNBA0084A10.13 PROTEIN-RELATED"/>
    <property type="match status" value="1"/>
</dbReference>
<evidence type="ECO:0000313" key="6">
    <source>
        <dbReference type="Proteomes" id="UP001370490"/>
    </source>
</evidence>
<comment type="caution">
    <text evidence="5">The sequence shown here is derived from an EMBL/GenBank/DDBJ whole genome shotgun (WGS) entry which is preliminary data.</text>
</comment>
<accession>A0AAN8V0Z0</accession>
<protein>
    <submittedName>
        <fullName evidence="5">Transcription factor GRAS</fullName>
    </submittedName>
</protein>
<name>A0AAN8V0Z0_9MAGN</name>
<dbReference type="Proteomes" id="UP001370490">
    <property type="component" value="Unassembled WGS sequence"/>
</dbReference>
<sequence>MYGTQTPRNLTFLADVAVFVMMKSARSLEDLGVYSKEHGEPENCNKLFAVPSHRQFGFRVDDSFVMHLQPPDAHWCRPLFRLFIWNISTCNNIQLSPLDPHSSELSLNRIDRLPSTYRATRKSNCKVYISNPCLLNGEDMNGLDLTQLSMASYPFPFLSMSENDNSALFIPLSDDTRSFKRIKQIFSNSASAESSITLRSGGSNSSHPCSGSNNSINSADSSVSHARSNSSLKSSARLQFRDHVWTCHQRYLAAEAVEEEAAAIITSEEGRSEKDGSGDGMKLVQLLIACAEAVACRDKSHASCLLSELQGSALVLGSSFQRVASCFVQGLADRLALVQPLGAVGFISPTMNLTDVASEKKEEALRLVYEICPYIQFGRFVANASILEAFEGENYVHVVDLGMTLGLPHGHQWRHLIPSLANHPGQPPRRLQITGVGVCVERYRKIGNELHIYAESLGINLEFSVVESNLENLKPIDIKIIDGEVLVVNSILRLHRVDSSHNGPFFLGRFMEALHYYSAIFDSLDAMLPKYDTRSAKMEQFYFAEEIKNIVSCEGPARIERHERVDQWRRRMSRAGFQPSPIKTMAQAKQWLGRIRVCEGYTIVEEKGCLVLGWKSKPIVAASCWKC</sequence>
<comment type="caution">
    <text evidence="3">Lacks conserved residue(s) required for the propagation of feature annotation.</text>
</comment>
<dbReference type="Pfam" id="PF03514">
    <property type="entry name" value="GRAS"/>
    <property type="match status" value="2"/>
</dbReference>
<dbReference type="AlphaFoldDB" id="A0AAN8V0Z0"/>
<reference evidence="5 6" key="1">
    <citation type="submission" date="2023-12" db="EMBL/GenBank/DDBJ databases">
        <title>A high-quality genome assembly for Dillenia turbinata (Dilleniales).</title>
        <authorList>
            <person name="Chanderbali A."/>
        </authorList>
    </citation>
    <scope>NUCLEOTIDE SEQUENCE [LARGE SCALE GENOMIC DNA]</scope>
    <source>
        <strain evidence="5">LSX21</strain>
        <tissue evidence="5">Leaf</tissue>
    </source>
</reference>
<organism evidence="5 6">
    <name type="scientific">Dillenia turbinata</name>
    <dbReference type="NCBI Taxonomy" id="194707"/>
    <lineage>
        <taxon>Eukaryota</taxon>
        <taxon>Viridiplantae</taxon>
        <taxon>Streptophyta</taxon>
        <taxon>Embryophyta</taxon>
        <taxon>Tracheophyta</taxon>
        <taxon>Spermatophyta</taxon>
        <taxon>Magnoliopsida</taxon>
        <taxon>eudicotyledons</taxon>
        <taxon>Gunneridae</taxon>
        <taxon>Pentapetalae</taxon>
        <taxon>Dilleniales</taxon>
        <taxon>Dilleniaceae</taxon>
        <taxon>Dillenia</taxon>
    </lineage>
</organism>
<gene>
    <name evidence="5" type="ORF">RJ641_014250</name>
</gene>
<evidence type="ECO:0000256" key="2">
    <source>
        <dbReference type="ARBA" id="ARBA00023163"/>
    </source>
</evidence>
<feature type="region of interest" description="SAW" evidence="3">
    <location>
        <begin position="552"/>
        <end position="626"/>
    </location>
</feature>
<keyword evidence="2" id="KW-0804">Transcription</keyword>
<dbReference type="InterPro" id="IPR005202">
    <property type="entry name" value="TF_GRAS"/>
</dbReference>
<feature type="region of interest" description="Leucine repeat II (LRII)" evidence="3">
    <location>
        <begin position="445"/>
        <end position="477"/>
    </location>
</feature>
<keyword evidence="6" id="KW-1185">Reference proteome</keyword>
<feature type="region of interest" description="Disordered" evidence="4">
    <location>
        <begin position="197"/>
        <end position="223"/>
    </location>
</feature>
<evidence type="ECO:0000256" key="1">
    <source>
        <dbReference type="ARBA" id="ARBA00023015"/>
    </source>
</evidence>
<evidence type="ECO:0000256" key="3">
    <source>
        <dbReference type="PROSITE-ProRule" id="PRU01191"/>
    </source>
</evidence>
<evidence type="ECO:0000313" key="5">
    <source>
        <dbReference type="EMBL" id="KAK6920572.1"/>
    </source>
</evidence>
<dbReference type="EMBL" id="JBAMMX010000020">
    <property type="protein sequence ID" value="KAK6920572.1"/>
    <property type="molecule type" value="Genomic_DNA"/>
</dbReference>
<comment type="similarity">
    <text evidence="3">Belongs to the GRAS family.</text>
</comment>